<dbReference type="InterPro" id="IPR058923">
    <property type="entry name" value="RCC1-like_dom"/>
</dbReference>
<dbReference type="SUPFAM" id="SSF50985">
    <property type="entry name" value="RCC1/BLIP-II"/>
    <property type="match status" value="2"/>
</dbReference>
<dbReference type="InterPro" id="IPR051553">
    <property type="entry name" value="Ran_GTPase-activating"/>
</dbReference>
<feature type="repeat" description="RCC1" evidence="3">
    <location>
        <begin position="174"/>
        <end position="234"/>
    </location>
</feature>
<feature type="repeat" description="RCC1" evidence="3">
    <location>
        <begin position="362"/>
        <end position="413"/>
    </location>
</feature>
<organism evidence="5 6">
    <name type="scientific">Stentor coeruleus</name>
    <dbReference type="NCBI Taxonomy" id="5963"/>
    <lineage>
        <taxon>Eukaryota</taxon>
        <taxon>Sar</taxon>
        <taxon>Alveolata</taxon>
        <taxon>Ciliophora</taxon>
        <taxon>Postciliodesmatophora</taxon>
        <taxon>Heterotrichea</taxon>
        <taxon>Heterotrichida</taxon>
        <taxon>Stentoridae</taxon>
        <taxon>Stentor</taxon>
    </lineage>
</organism>
<evidence type="ECO:0000256" key="1">
    <source>
        <dbReference type="ARBA" id="ARBA00022658"/>
    </source>
</evidence>
<dbReference type="PANTHER" id="PTHR45982">
    <property type="entry name" value="REGULATOR OF CHROMOSOME CONDENSATION"/>
    <property type="match status" value="1"/>
</dbReference>
<dbReference type="Pfam" id="PF25390">
    <property type="entry name" value="WD40_RLD"/>
    <property type="match status" value="1"/>
</dbReference>
<dbReference type="PRINTS" id="PR00633">
    <property type="entry name" value="RCCNDNSATION"/>
</dbReference>
<dbReference type="PROSITE" id="PS00626">
    <property type="entry name" value="RCC1_2"/>
    <property type="match status" value="1"/>
</dbReference>
<proteinExistence type="predicted"/>
<name>A0A1R2ANI5_9CILI</name>
<dbReference type="Gene3D" id="2.130.10.30">
    <property type="entry name" value="Regulator of chromosome condensation 1/beta-lactamase-inhibitor protein II"/>
    <property type="match status" value="1"/>
</dbReference>
<keyword evidence="1" id="KW-0344">Guanine-nucleotide releasing factor</keyword>
<dbReference type="AlphaFoldDB" id="A0A1R2ANI5"/>
<evidence type="ECO:0000313" key="5">
    <source>
        <dbReference type="EMBL" id="OMJ66082.1"/>
    </source>
</evidence>
<feature type="repeat" description="RCC1" evidence="3">
    <location>
        <begin position="235"/>
        <end position="293"/>
    </location>
</feature>
<keyword evidence="6" id="KW-1185">Reference proteome</keyword>
<evidence type="ECO:0000259" key="4">
    <source>
        <dbReference type="Pfam" id="PF25390"/>
    </source>
</evidence>
<evidence type="ECO:0000256" key="2">
    <source>
        <dbReference type="ARBA" id="ARBA00022737"/>
    </source>
</evidence>
<comment type="caution">
    <text evidence="5">The sequence shown here is derived from an EMBL/GenBank/DDBJ whole genome shotgun (WGS) entry which is preliminary data.</text>
</comment>
<accession>A0A1R2ANI5</accession>
<gene>
    <name evidence="5" type="ORF">SteCoe_37200</name>
</gene>
<reference evidence="5 6" key="1">
    <citation type="submission" date="2016-11" db="EMBL/GenBank/DDBJ databases">
        <title>The macronuclear genome of Stentor coeruleus: a giant cell with tiny introns.</title>
        <authorList>
            <person name="Slabodnick M."/>
            <person name="Ruby J.G."/>
            <person name="Reiff S.B."/>
            <person name="Swart E.C."/>
            <person name="Gosai S."/>
            <person name="Prabakaran S."/>
            <person name="Witkowska E."/>
            <person name="Larue G.E."/>
            <person name="Fisher S."/>
            <person name="Freeman R.M."/>
            <person name="Gunawardena J."/>
            <person name="Chu W."/>
            <person name="Stover N.A."/>
            <person name="Gregory B.D."/>
            <person name="Nowacki M."/>
            <person name="Derisi J."/>
            <person name="Roy S.W."/>
            <person name="Marshall W.F."/>
            <person name="Sood P."/>
        </authorList>
    </citation>
    <scope>NUCLEOTIDE SEQUENCE [LARGE SCALE GENOMIC DNA]</scope>
    <source>
        <strain evidence="5">WM001</strain>
    </source>
</reference>
<sequence length="413" mass="46126">MLRFLVGSIAAGGLYTYCKSQHNQVQVWGNGVYNPRKGHPDDILNFSNFTPKLIKNFCEEKSPNLIKIVFGPKSEAGIDEKGVIYIWNKHEVNNVKLDDVDDETRDIKILEFTEKVQDLKFVDKILFALDTKGDVWQWRFDISDEPKVRKVSRLSNIKKIVSGSGHLAALDKNGTIWTLGDDTYGQCGIDNFSRQYSPPYLQIKYPNPMEVAMLPDKATDIASGKYHIIALLANGEVWGWGRNNKSQLADIDEKHGKASAPISFVPTKINGLIGKKVVKVAAGDMFSFFVVDENGDTEVFGCGLNSRGQLGLGYLTHITDVIKIQNISNFVYRDQKIGKIRPVGIKDIQCGAEHCLALMDVGAVYSWGANEYGEQANKKRIIQDKPVLLKRLKSKQIVSIAAGDRMSGVIWKE</sequence>
<dbReference type="PROSITE" id="PS50012">
    <property type="entry name" value="RCC1_3"/>
    <property type="match status" value="3"/>
</dbReference>
<dbReference type="InterPro" id="IPR000408">
    <property type="entry name" value="Reg_chr_condens"/>
</dbReference>
<evidence type="ECO:0000256" key="3">
    <source>
        <dbReference type="PROSITE-ProRule" id="PRU00235"/>
    </source>
</evidence>
<dbReference type="PANTHER" id="PTHR45982:SF1">
    <property type="entry name" value="REGULATOR OF CHROMOSOME CONDENSATION"/>
    <property type="match status" value="1"/>
</dbReference>
<dbReference type="Proteomes" id="UP000187209">
    <property type="component" value="Unassembled WGS sequence"/>
</dbReference>
<keyword evidence="2" id="KW-0677">Repeat</keyword>
<evidence type="ECO:0000313" key="6">
    <source>
        <dbReference type="Proteomes" id="UP000187209"/>
    </source>
</evidence>
<dbReference type="InterPro" id="IPR009091">
    <property type="entry name" value="RCC1/BLIP-II"/>
</dbReference>
<protein>
    <recommendedName>
        <fullName evidence="4">RCC1-like domain-containing protein</fullName>
    </recommendedName>
</protein>
<dbReference type="OrthoDB" id="10256179at2759"/>
<feature type="domain" description="RCC1-like" evidence="4">
    <location>
        <begin position="149"/>
        <end position="410"/>
    </location>
</feature>
<dbReference type="EMBL" id="MPUH01001825">
    <property type="protein sequence ID" value="OMJ66082.1"/>
    <property type="molecule type" value="Genomic_DNA"/>
</dbReference>